<feature type="transmembrane region" description="Helical" evidence="1">
    <location>
        <begin position="277"/>
        <end position="299"/>
    </location>
</feature>
<name>A0A7X1B021_9BACT</name>
<evidence type="ECO:0000256" key="1">
    <source>
        <dbReference type="SAM" id="Phobius"/>
    </source>
</evidence>
<feature type="transmembrane region" description="Helical" evidence="1">
    <location>
        <begin position="305"/>
        <end position="331"/>
    </location>
</feature>
<dbReference type="InterPro" id="IPR027550">
    <property type="entry name" value="MSEP-CTERM"/>
</dbReference>
<feature type="domain" description="VIT" evidence="2">
    <location>
        <begin position="456"/>
        <end position="586"/>
    </location>
</feature>
<evidence type="ECO:0000313" key="4">
    <source>
        <dbReference type="Proteomes" id="UP000525652"/>
    </source>
</evidence>
<dbReference type="EMBL" id="JACHVA010000118">
    <property type="protein sequence ID" value="MBC2603130.1"/>
    <property type="molecule type" value="Genomic_DNA"/>
</dbReference>
<keyword evidence="1" id="KW-1133">Transmembrane helix</keyword>
<reference evidence="3 4" key="1">
    <citation type="submission" date="2020-07" db="EMBL/GenBank/DDBJ databases">
        <authorList>
            <person name="Feng X."/>
        </authorList>
    </citation>
    <scope>NUCLEOTIDE SEQUENCE [LARGE SCALE GENOMIC DNA]</scope>
    <source>
        <strain evidence="3 4">JCM14086</strain>
    </source>
</reference>
<keyword evidence="4" id="KW-1185">Reference proteome</keyword>
<gene>
    <name evidence="3" type="ORF">H5P30_15205</name>
</gene>
<dbReference type="Proteomes" id="UP000525652">
    <property type="component" value="Unassembled WGS sequence"/>
</dbReference>
<dbReference type="AlphaFoldDB" id="A0A7X1B021"/>
<evidence type="ECO:0000313" key="3">
    <source>
        <dbReference type="EMBL" id="MBC2603130.1"/>
    </source>
</evidence>
<organism evidence="3 4">
    <name type="scientific">Puniceicoccus vermicola</name>
    <dbReference type="NCBI Taxonomy" id="388746"/>
    <lineage>
        <taxon>Bacteria</taxon>
        <taxon>Pseudomonadati</taxon>
        <taxon>Verrucomicrobiota</taxon>
        <taxon>Opitutia</taxon>
        <taxon>Puniceicoccales</taxon>
        <taxon>Puniceicoccaceae</taxon>
        <taxon>Puniceicoccus</taxon>
    </lineage>
</organism>
<comment type="caution">
    <text evidence="3">The sequence shown here is derived from an EMBL/GenBank/DDBJ whole genome shotgun (WGS) entry which is preliminary data.</text>
</comment>
<dbReference type="RefSeq" id="WP_185693770.1">
    <property type="nucleotide sequence ID" value="NZ_JACHVA010000118.1"/>
</dbReference>
<accession>A0A7X1B021</accession>
<feature type="transmembrane region" description="Helical" evidence="1">
    <location>
        <begin position="118"/>
        <end position="135"/>
    </location>
</feature>
<feature type="transmembrane region" description="Helical" evidence="1">
    <location>
        <begin position="253"/>
        <end position="270"/>
    </location>
</feature>
<feature type="transmembrane region" description="Helical" evidence="1">
    <location>
        <begin position="220"/>
        <end position="238"/>
    </location>
</feature>
<dbReference type="PROSITE" id="PS51468">
    <property type="entry name" value="VIT"/>
    <property type="match status" value="1"/>
</dbReference>
<keyword evidence="1" id="KW-0812">Transmembrane</keyword>
<keyword evidence="1" id="KW-0472">Membrane</keyword>
<feature type="transmembrane region" description="Helical" evidence="1">
    <location>
        <begin position="79"/>
        <end position="98"/>
    </location>
</feature>
<dbReference type="InterPro" id="IPR013694">
    <property type="entry name" value="VIT"/>
</dbReference>
<proteinExistence type="predicted"/>
<feature type="transmembrane region" description="Helical" evidence="1">
    <location>
        <begin position="147"/>
        <end position="168"/>
    </location>
</feature>
<feature type="transmembrane region" description="Helical" evidence="1">
    <location>
        <begin position="343"/>
        <end position="363"/>
    </location>
</feature>
<feature type="transmembrane region" description="Helical" evidence="1">
    <location>
        <begin position="51"/>
        <end position="72"/>
    </location>
</feature>
<dbReference type="NCBIfam" id="TIGR04286">
    <property type="entry name" value="MSEP-CTERM"/>
    <property type="match status" value="1"/>
</dbReference>
<feature type="transmembrane region" description="Helical" evidence="1">
    <location>
        <begin position="180"/>
        <end position="208"/>
    </location>
</feature>
<protein>
    <submittedName>
        <fullName evidence="3">MSEP-CTERM sorting domain-containing protein</fullName>
    </submittedName>
</protein>
<evidence type="ECO:0000259" key="2">
    <source>
        <dbReference type="PROSITE" id="PS51468"/>
    </source>
</evidence>
<sequence>MSSSKNLPNFLERPWLAGVWWTIAQIVQLLLNLRDYGLIADELAGKEQTYWVIVLTINGVSILTGIAIWALARHPRTELASSLLCILLPTAYILYGSIGAEGAIPDNVDTWILHPGNLVFNLWACQVLASLLGFAKICCRITQSGGFSTLLSGTLLVVAPVSVLWLLVQILSDLFESTDILFTLFVSVVAVITVVLAFGVFLVAFSLMRAVFNEQNRPKSIALTLLISLVMPIAGLVLNRTIPFPQDYQNPTVYWLTLINAMILAIPVLNRPWQKKIQLWATAAVLPFSLYFFCAFLPFYPLSALAMIVVGSGFLILTPVLLSILHLGKIVSLSRVLPTRRNVATLIILGVAVLPSIFLLGMLRDRAAILEALDYSLSPDPASLETPPSPKQVERVIRAVKRQSRGIQYPILSPLYRAIVLQGMTLPDSSLTQLETTFGLAETEDHDFRAGFWGMRERGPNLQRRMRPASVLAEMADAELSSSSPSHATLSMEVINQSRDSRTGFRQDFKIPPGVWVAGAELLIGDSWKPADIRERRSAEWIYRTIASERIRDPLLVTLDRPGQVEIEVFPVDRGSPRQLRINLRSAANLPITLGMKDTLLETHMEQDSILQLGSNLLIPANLYLPQHTLRPVYNLFLDRSTAAADIGAFQNELITTLKRIPIDASLRWWIIRDGIHQLPDLPQKNTPALLAETDLSELIRPQSGGRSKGHVQLAIIHQWRQALQNGKVPESYPVIVPIGWPSYYTEFTRITQFVDPYLGATPQWILDQKEEIPAADKKVSIFRRKDQTGVVPAELKNDTARWAFLFETSGTPEILNTDRQFEEISTSLLQITRVPDPALRAYLTEAYSRYNPALHEDVRENLISLSKKFSVLLPETALIALENSAQEEFLKRLEKIGQDGHSGLSFSETPEPTTLPVIGFTIWMLVRRHRKE</sequence>